<name>A0A9P5ZI38_PLEER</name>
<organism evidence="1 2">
    <name type="scientific">Pleurotus eryngii</name>
    <name type="common">Boletus of the steppes</name>
    <dbReference type="NCBI Taxonomy" id="5323"/>
    <lineage>
        <taxon>Eukaryota</taxon>
        <taxon>Fungi</taxon>
        <taxon>Dikarya</taxon>
        <taxon>Basidiomycota</taxon>
        <taxon>Agaricomycotina</taxon>
        <taxon>Agaricomycetes</taxon>
        <taxon>Agaricomycetidae</taxon>
        <taxon>Agaricales</taxon>
        <taxon>Pleurotineae</taxon>
        <taxon>Pleurotaceae</taxon>
        <taxon>Pleurotus</taxon>
    </lineage>
</organism>
<comment type="caution">
    <text evidence="1">The sequence shown here is derived from an EMBL/GenBank/DDBJ whole genome shotgun (WGS) entry which is preliminary data.</text>
</comment>
<dbReference type="EMBL" id="MU154728">
    <property type="protein sequence ID" value="KAF9488164.1"/>
    <property type="molecule type" value="Genomic_DNA"/>
</dbReference>
<evidence type="ECO:0000313" key="1">
    <source>
        <dbReference type="EMBL" id="KAF9488164.1"/>
    </source>
</evidence>
<proteinExistence type="predicted"/>
<protein>
    <submittedName>
        <fullName evidence="1">Uncharacterized protein</fullName>
    </submittedName>
</protein>
<dbReference type="AlphaFoldDB" id="A0A9P5ZI38"/>
<reference evidence="1" key="1">
    <citation type="submission" date="2020-11" db="EMBL/GenBank/DDBJ databases">
        <authorList>
            <consortium name="DOE Joint Genome Institute"/>
            <person name="Ahrendt S."/>
            <person name="Riley R."/>
            <person name="Andreopoulos W."/>
            <person name="Labutti K."/>
            <person name="Pangilinan J."/>
            <person name="Ruiz-Duenas F.J."/>
            <person name="Barrasa J.M."/>
            <person name="Sanchez-Garcia M."/>
            <person name="Camarero S."/>
            <person name="Miyauchi S."/>
            <person name="Serrano A."/>
            <person name="Linde D."/>
            <person name="Babiker R."/>
            <person name="Drula E."/>
            <person name="Ayuso-Fernandez I."/>
            <person name="Pacheco R."/>
            <person name="Padilla G."/>
            <person name="Ferreira P."/>
            <person name="Barriuso J."/>
            <person name="Kellner H."/>
            <person name="Castanera R."/>
            <person name="Alfaro M."/>
            <person name="Ramirez L."/>
            <person name="Pisabarro A.G."/>
            <person name="Kuo A."/>
            <person name="Tritt A."/>
            <person name="Lipzen A."/>
            <person name="He G."/>
            <person name="Yan M."/>
            <person name="Ng V."/>
            <person name="Cullen D."/>
            <person name="Martin F."/>
            <person name="Rosso M.-N."/>
            <person name="Henrissat B."/>
            <person name="Hibbett D."/>
            <person name="Martinez A.T."/>
            <person name="Grigoriev I.V."/>
        </authorList>
    </citation>
    <scope>NUCLEOTIDE SEQUENCE</scope>
    <source>
        <strain evidence="1">ATCC 90797</strain>
    </source>
</reference>
<dbReference type="Proteomes" id="UP000807025">
    <property type="component" value="Unassembled WGS sequence"/>
</dbReference>
<sequence length="138" mass="15381">MLGMCVVGQVFAERQELVVDFAFGHLGAVRRCRTGSSSLVWFKVSATNEARDDDMTDHIDCEVDAERAQLVLPLQVHAVCVPSGKGEYICARRRGQDLPGRCLGYITTPWTGDDRRVVICVERAGMIVRARKGTRWRG</sequence>
<accession>A0A9P5ZI38</accession>
<evidence type="ECO:0000313" key="2">
    <source>
        <dbReference type="Proteomes" id="UP000807025"/>
    </source>
</evidence>
<gene>
    <name evidence="1" type="ORF">BDN71DRAFT_525648</name>
</gene>
<keyword evidence="2" id="KW-1185">Reference proteome</keyword>